<proteinExistence type="predicted"/>
<dbReference type="InterPro" id="IPR011021">
    <property type="entry name" value="Arrestin-like_N"/>
</dbReference>
<dbReference type="OrthoDB" id="2333384at2759"/>
<dbReference type="Gene3D" id="2.60.40.640">
    <property type="match status" value="1"/>
</dbReference>
<dbReference type="CDD" id="cd22952">
    <property type="entry name" value="ART10-like"/>
    <property type="match status" value="1"/>
</dbReference>
<sequence length="460" mass="51215">MTAPALRVIVDGDNNNIYRGGDKVTGKVWLVVEEHEQIESLKLVFAGSCITKTSRPLHPNTNTDVAFSRQDYEEKIRLFNREKRLVSDGKLGPNKYSWPFEFFFPASTEPQYKRAVHGANYPREPHPLPPSFQFKTNSPGGIAHVSYFIQARLVLRGSTETKRCKCTLRYHPTPPTGTPQRARLTSSVLYGQVWKPAKDKEESRVKKVFSGVSMNSTPRIVPTLLHPSSVAPGQHIPLSLNLLNARDPSNHAQQKCTIDTLSVTISTYSTTMCGNSTTYPEDQVSKHITCILRSDLNKSIPFGKTTSLTSNFRLIDDMECIPTFKTYTITRRYTLSVSIGIKYNDQPFAIRSTTPLEILPRLPRDSLPPLLQPEDGDDVEPLPRYRPREPSREFAPDYESIYNALSRTPSSEHSALSLAGSTSSSLFSGAEAGGDISGASTVASTPDVEIEHLRFERVGV</sequence>
<dbReference type="Pfam" id="PF00339">
    <property type="entry name" value="Arrestin_N"/>
    <property type="match status" value="1"/>
</dbReference>
<dbReference type="AlphaFoldDB" id="A0A364N0K9"/>
<dbReference type="GO" id="GO:0031625">
    <property type="term" value="F:ubiquitin protein ligase binding"/>
    <property type="evidence" value="ECO:0007669"/>
    <property type="project" value="TreeGrafter"/>
</dbReference>
<dbReference type="PANTHER" id="PTHR11188">
    <property type="entry name" value="ARRESTIN DOMAIN CONTAINING PROTEIN"/>
    <property type="match status" value="1"/>
</dbReference>
<accession>A0A364N0K9</accession>
<dbReference type="GO" id="GO:0030674">
    <property type="term" value="F:protein-macromolecule adaptor activity"/>
    <property type="evidence" value="ECO:0007669"/>
    <property type="project" value="TreeGrafter"/>
</dbReference>
<reference evidence="4" key="1">
    <citation type="submission" date="2018-05" db="EMBL/GenBank/DDBJ databases">
        <title>Draft genome sequence of Stemphylium lycopersici strain CIDEFI 213.</title>
        <authorList>
            <person name="Medina R."/>
            <person name="Franco M.E.E."/>
            <person name="Lucentini C.G."/>
            <person name="Saparrat M.C.N."/>
            <person name="Balatti P.A."/>
        </authorList>
    </citation>
    <scope>NUCLEOTIDE SEQUENCE [LARGE SCALE GENOMIC DNA]</scope>
    <source>
        <strain evidence="4">CIDEFI 213</strain>
    </source>
</reference>
<feature type="domain" description="Arrestin-like N-terminal" evidence="2">
    <location>
        <begin position="10"/>
        <end position="111"/>
    </location>
</feature>
<evidence type="ECO:0000313" key="4">
    <source>
        <dbReference type="Proteomes" id="UP000249619"/>
    </source>
</evidence>
<keyword evidence="4" id="KW-1185">Reference proteome</keyword>
<comment type="caution">
    <text evidence="3">The sequence shown here is derived from an EMBL/GenBank/DDBJ whole genome shotgun (WGS) entry which is preliminary data.</text>
</comment>
<dbReference type="GO" id="GO:0005829">
    <property type="term" value="C:cytosol"/>
    <property type="evidence" value="ECO:0007669"/>
    <property type="project" value="TreeGrafter"/>
</dbReference>
<name>A0A364N0K9_STELY</name>
<evidence type="ECO:0000256" key="1">
    <source>
        <dbReference type="SAM" id="MobiDB-lite"/>
    </source>
</evidence>
<dbReference type="PANTHER" id="PTHR11188:SF161">
    <property type="entry name" value="PH-RESPONSE REGULATOR PROTEIN PALF_RIM8"/>
    <property type="match status" value="1"/>
</dbReference>
<feature type="region of interest" description="Disordered" evidence="1">
    <location>
        <begin position="361"/>
        <end position="393"/>
    </location>
</feature>
<dbReference type="InterPro" id="IPR014756">
    <property type="entry name" value="Ig_E-set"/>
</dbReference>
<dbReference type="GO" id="GO:0005886">
    <property type="term" value="C:plasma membrane"/>
    <property type="evidence" value="ECO:0007669"/>
    <property type="project" value="TreeGrafter"/>
</dbReference>
<dbReference type="InterPro" id="IPR014752">
    <property type="entry name" value="Arrestin-like_C"/>
</dbReference>
<protein>
    <recommendedName>
        <fullName evidence="2">Arrestin-like N-terminal domain-containing protein</fullName>
    </recommendedName>
</protein>
<feature type="compositionally biased region" description="Basic and acidic residues" evidence="1">
    <location>
        <begin position="381"/>
        <end position="393"/>
    </location>
</feature>
<evidence type="ECO:0000259" key="2">
    <source>
        <dbReference type="Pfam" id="PF00339"/>
    </source>
</evidence>
<dbReference type="GO" id="GO:0070086">
    <property type="term" value="P:ubiquitin-dependent endocytosis"/>
    <property type="evidence" value="ECO:0007669"/>
    <property type="project" value="TreeGrafter"/>
</dbReference>
<gene>
    <name evidence="3" type="ORF">DDE83_005923</name>
</gene>
<organism evidence="3 4">
    <name type="scientific">Stemphylium lycopersici</name>
    <name type="common">Tomato gray leaf spot disease fungus</name>
    <name type="synonym">Thyrospora lycopersici</name>
    <dbReference type="NCBI Taxonomy" id="183478"/>
    <lineage>
        <taxon>Eukaryota</taxon>
        <taxon>Fungi</taxon>
        <taxon>Dikarya</taxon>
        <taxon>Ascomycota</taxon>
        <taxon>Pezizomycotina</taxon>
        <taxon>Dothideomycetes</taxon>
        <taxon>Pleosporomycetidae</taxon>
        <taxon>Pleosporales</taxon>
        <taxon>Pleosporineae</taxon>
        <taxon>Pleosporaceae</taxon>
        <taxon>Stemphylium</taxon>
    </lineage>
</organism>
<dbReference type="InterPro" id="IPR050357">
    <property type="entry name" value="Arrestin_domain-protein"/>
</dbReference>
<dbReference type="Proteomes" id="UP000249619">
    <property type="component" value="Unassembled WGS sequence"/>
</dbReference>
<dbReference type="SUPFAM" id="SSF81296">
    <property type="entry name" value="E set domains"/>
    <property type="match status" value="1"/>
</dbReference>
<dbReference type="EMBL" id="QGDH01000085">
    <property type="protein sequence ID" value="RAR08517.1"/>
    <property type="molecule type" value="Genomic_DNA"/>
</dbReference>
<evidence type="ECO:0000313" key="3">
    <source>
        <dbReference type="EMBL" id="RAR08517.1"/>
    </source>
</evidence>
<feature type="compositionally biased region" description="Low complexity" evidence="1">
    <location>
        <begin position="361"/>
        <end position="373"/>
    </location>
</feature>